<dbReference type="GO" id="GO:0015774">
    <property type="term" value="P:polysaccharide transport"/>
    <property type="evidence" value="ECO:0007669"/>
    <property type="project" value="UniProtKB-KW"/>
</dbReference>
<comment type="subcellular location">
    <subcellularLocation>
        <location evidence="9">Cell inner membrane</location>
        <topology evidence="9">Multi-pass membrane protein</topology>
    </subcellularLocation>
    <subcellularLocation>
        <location evidence="1">Cell membrane</location>
        <topology evidence="1">Multi-pass membrane protein</topology>
    </subcellularLocation>
</comment>
<evidence type="ECO:0000256" key="5">
    <source>
        <dbReference type="ARBA" id="ARBA00022692"/>
    </source>
</evidence>
<evidence type="ECO:0000256" key="6">
    <source>
        <dbReference type="ARBA" id="ARBA00022989"/>
    </source>
</evidence>
<dbReference type="InterPro" id="IPR047817">
    <property type="entry name" value="ABC2_TM_bact-type"/>
</dbReference>
<protein>
    <recommendedName>
        <fullName evidence="9">Transport permease protein</fullName>
    </recommendedName>
</protein>
<dbReference type="GO" id="GO:0005886">
    <property type="term" value="C:plasma membrane"/>
    <property type="evidence" value="ECO:0007669"/>
    <property type="project" value="UniProtKB-SubCell"/>
</dbReference>
<dbReference type="RefSeq" id="WP_124220763.1">
    <property type="nucleotide sequence ID" value="NZ_RKQL01000001.1"/>
</dbReference>
<feature type="transmembrane region" description="Helical" evidence="9">
    <location>
        <begin position="20"/>
        <end position="44"/>
    </location>
</feature>
<dbReference type="GO" id="GO:0015920">
    <property type="term" value="P:lipopolysaccharide transport"/>
    <property type="evidence" value="ECO:0007669"/>
    <property type="project" value="TreeGrafter"/>
</dbReference>
<evidence type="ECO:0000313" key="11">
    <source>
        <dbReference type="EMBL" id="RPE73146.1"/>
    </source>
</evidence>
<dbReference type="AlphaFoldDB" id="A0A3N4UR23"/>
<dbReference type="InterPro" id="IPR013525">
    <property type="entry name" value="ABC2_TM"/>
</dbReference>
<evidence type="ECO:0000256" key="7">
    <source>
        <dbReference type="ARBA" id="ARBA00023047"/>
    </source>
</evidence>
<sequence length="258" mass="28336">MHQWIYLYRQWLRREVQGRYRGSMLGVAWTLLQPVLQLMVFTLVFYRFMGVRWPSAAAAGAEYYGLQVFIGLAVFNFVAEVLNRSPQSILGQPNLVTKVRFPLVLLPAVTVGAAGVQAILSLSLAMFAALVWGSVAWAWLSVPAVLVILAGYALGLAWWLAALGVYVRDTAQITPAVTSVLMFIAPVFYPGSVFPDSWNWLAWANPVAWAMEALRAALMQGQPPDPSLLVGHGLAAAGSAVLGYLWFHRLQEGFADVL</sequence>
<accession>A0A3N4UR23</accession>
<feature type="transmembrane region" description="Helical" evidence="9">
    <location>
        <begin position="103"/>
        <end position="130"/>
    </location>
</feature>
<evidence type="ECO:0000256" key="9">
    <source>
        <dbReference type="RuleBase" id="RU361157"/>
    </source>
</evidence>
<feature type="domain" description="ABC transmembrane type-2" evidence="10">
    <location>
        <begin position="25"/>
        <end position="250"/>
    </location>
</feature>
<organism evidence="11 12">
    <name type="scientific">Tibeticola sediminis</name>
    <dbReference type="NCBI Taxonomy" id="1917811"/>
    <lineage>
        <taxon>Bacteria</taxon>
        <taxon>Pseudomonadati</taxon>
        <taxon>Pseudomonadota</taxon>
        <taxon>Betaproteobacteria</taxon>
        <taxon>Burkholderiales</taxon>
        <taxon>Comamonadaceae</taxon>
        <taxon>Tibeticola</taxon>
    </lineage>
</organism>
<keyword evidence="7" id="KW-0762">Sugar transport</keyword>
<keyword evidence="4 9" id="KW-1003">Cell membrane</keyword>
<proteinExistence type="inferred from homology"/>
<dbReference type="Proteomes" id="UP000272193">
    <property type="component" value="Unassembled WGS sequence"/>
</dbReference>
<dbReference type="OrthoDB" id="9786910at2"/>
<comment type="similarity">
    <text evidence="2 9">Belongs to the ABC-2 integral membrane protein family.</text>
</comment>
<gene>
    <name evidence="11" type="ORF">EDC62_0857</name>
</gene>
<dbReference type="GO" id="GO:0140359">
    <property type="term" value="F:ABC-type transporter activity"/>
    <property type="evidence" value="ECO:0007669"/>
    <property type="project" value="InterPro"/>
</dbReference>
<dbReference type="Pfam" id="PF01061">
    <property type="entry name" value="ABC2_membrane"/>
    <property type="match status" value="1"/>
</dbReference>
<keyword evidence="3 9" id="KW-0813">Transport</keyword>
<evidence type="ECO:0000313" key="12">
    <source>
        <dbReference type="Proteomes" id="UP000272193"/>
    </source>
</evidence>
<name>A0A3N4UR23_9BURK</name>
<feature type="transmembrane region" description="Helical" evidence="9">
    <location>
        <begin position="173"/>
        <end position="191"/>
    </location>
</feature>
<keyword evidence="5 9" id="KW-0812">Transmembrane</keyword>
<feature type="transmembrane region" description="Helical" evidence="9">
    <location>
        <begin position="136"/>
        <end position="161"/>
    </location>
</feature>
<reference evidence="11 12" key="1">
    <citation type="submission" date="2018-11" db="EMBL/GenBank/DDBJ databases">
        <title>Genomic Encyclopedia of Type Strains, Phase IV (KMG-IV): sequencing the most valuable type-strain genomes for metagenomic binning, comparative biology and taxonomic classification.</title>
        <authorList>
            <person name="Goeker M."/>
        </authorList>
    </citation>
    <scope>NUCLEOTIDE SEQUENCE [LARGE SCALE GENOMIC DNA]</scope>
    <source>
        <strain evidence="11 12">DSM 101684</strain>
    </source>
</reference>
<dbReference type="PROSITE" id="PS51012">
    <property type="entry name" value="ABC_TM2"/>
    <property type="match status" value="1"/>
</dbReference>
<evidence type="ECO:0000256" key="4">
    <source>
        <dbReference type="ARBA" id="ARBA00022475"/>
    </source>
</evidence>
<keyword evidence="8 9" id="KW-0472">Membrane</keyword>
<keyword evidence="7" id="KW-0625">Polysaccharide transport</keyword>
<dbReference type="PANTHER" id="PTHR30413:SF10">
    <property type="entry name" value="CAPSULE POLYSACCHARIDE EXPORT INNER-MEMBRANE PROTEIN CTRC"/>
    <property type="match status" value="1"/>
</dbReference>
<evidence type="ECO:0000256" key="3">
    <source>
        <dbReference type="ARBA" id="ARBA00022448"/>
    </source>
</evidence>
<comment type="caution">
    <text evidence="11">The sequence shown here is derived from an EMBL/GenBank/DDBJ whole genome shotgun (WGS) entry which is preliminary data.</text>
</comment>
<keyword evidence="12" id="KW-1185">Reference proteome</keyword>
<feature type="transmembrane region" description="Helical" evidence="9">
    <location>
        <begin position="64"/>
        <end position="82"/>
    </location>
</feature>
<evidence type="ECO:0000256" key="2">
    <source>
        <dbReference type="ARBA" id="ARBA00007783"/>
    </source>
</evidence>
<keyword evidence="6 9" id="KW-1133">Transmembrane helix</keyword>
<evidence type="ECO:0000256" key="1">
    <source>
        <dbReference type="ARBA" id="ARBA00004651"/>
    </source>
</evidence>
<evidence type="ECO:0000259" key="10">
    <source>
        <dbReference type="PROSITE" id="PS51012"/>
    </source>
</evidence>
<dbReference type="EMBL" id="RKQL01000001">
    <property type="protein sequence ID" value="RPE73146.1"/>
    <property type="molecule type" value="Genomic_DNA"/>
</dbReference>
<feature type="transmembrane region" description="Helical" evidence="9">
    <location>
        <begin position="228"/>
        <end position="247"/>
    </location>
</feature>
<dbReference type="PANTHER" id="PTHR30413">
    <property type="entry name" value="INNER MEMBRANE TRANSPORT PERMEASE"/>
    <property type="match status" value="1"/>
</dbReference>
<evidence type="ECO:0000256" key="8">
    <source>
        <dbReference type="ARBA" id="ARBA00023136"/>
    </source>
</evidence>